<accession>A0A814DL06</accession>
<proteinExistence type="predicted"/>
<gene>
    <name evidence="1" type="ORF">RFH988_LOCUS12080</name>
</gene>
<name>A0A814DL06_9BILA</name>
<dbReference type="EMBL" id="CAJNOO010000495">
    <property type="protein sequence ID" value="CAF0959817.1"/>
    <property type="molecule type" value="Genomic_DNA"/>
</dbReference>
<organism evidence="1 2">
    <name type="scientific">Rotaria sordida</name>
    <dbReference type="NCBI Taxonomy" id="392033"/>
    <lineage>
        <taxon>Eukaryota</taxon>
        <taxon>Metazoa</taxon>
        <taxon>Spiralia</taxon>
        <taxon>Gnathifera</taxon>
        <taxon>Rotifera</taxon>
        <taxon>Eurotatoria</taxon>
        <taxon>Bdelloidea</taxon>
        <taxon>Philodinida</taxon>
        <taxon>Philodinidae</taxon>
        <taxon>Rotaria</taxon>
    </lineage>
</organism>
<reference evidence="1" key="1">
    <citation type="submission" date="2021-02" db="EMBL/GenBank/DDBJ databases">
        <authorList>
            <person name="Nowell W R."/>
        </authorList>
    </citation>
    <scope>NUCLEOTIDE SEQUENCE</scope>
</reference>
<dbReference type="Proteomes" id="UP000663882">
    <property type="component" value="Unassembled WGS sequence"/>
</dbReference>
<protein>
    <submittedName>
        <fullName evidence="1">Uncharacterized protein</fullName>
    </submittedName>
</protein>
<dbReference type="OrthoDB" id="10421998at2759"/>
<dbReference type="AlphaFoldDB" id="A0A814DL06"/>
<evidence type="ECO:0000313" key="1">
    <source>
        <dbReference type="EMBL" id="CAF0959817.1"/>
    </source>
</evidence>
<sequence length="228" mass="26251">MEDTQHRRSTINNSSSVLDEHACSYEKYHGGEHDNTTKANDIEDDFLDRLPPLYNGSRLSSMKSMKLLMDFLISSAHLDKQSILRLLKLIKFLLPQPNTLSTTWQSIMQLFGYTNLSSTTFLCSLYHQQCGKTAFTKVCRNETCSHSKMSLKTNEIIEIVDLDVRIQLKLIINRNINILTHNENYFLTSDIYNDSFYQTTISKSKFNTITLVLHTDGEPLIRTTKQSI</sequence>
<comment type="caution">
    <text evidence="1">The sequence shown here is derived from an EMBL/GenBank/DDBJ whole genome shotgun (WGS) entry which is preliminary data.</text>
</comment>
<evidence type="ECO:0000313" key="2">
    <source>
        <dbReference type="Proteomes" id="UP000663882"/>
    </source>
</evidence>